<feature type="compositionally biased region" description="Low complexity" evidence="1">
    <location>
        <begin position="32"/>
        <end position="55"/>
    </location>
</feature>
<feature type="compositionally biased region" description="Polar residues" evidence="1">
    <location>
        <begin position="21"/>
        <end position="31"/>
    </location>
</feature>
<feature type="domain" description="Immune mapped protein 2 N-terminal" evidence="2">
    <location>
        <begin position="123"/>
        <end position="207"/>
    </location>
</feature>
<dbReference type="RefSeq" id="XP_067921193.1">
    <property type="nucleotide sequence ID" value="XM_068066831.1"/>
</dbReference>
<dbReference type="EMBL" id="MIGC01003413">
    <property type="protein sequence ID" value="PHJ19494.1"/>
    <property type="molecule type" value="Genomic_DNA"/>
</dbReference>
<proteinExistence type="predicted"/>
<comment type="caution">
    <text evidence="3">The sequence shown here is derived from an EMBL/GenBank/DDBJ whole genome shotgun (WGS) entry which is preliminary data.</text>
</comment>
<dbReference type="Pfam" id="PF18590">
    <property type="entry name" value="IMP2_N"/>
    <property type="match status" value="1"/>
</dbReference>
<name>A0A2C6KTA2_9APIC</name>
<keyword evidence="4" id="KW-1185">Reference proteome</keyword>
<evidence type="ECO:0000313" key="3">
    <source>
        <dbReference type="EMBL" id="PHJ19494.1"/>
    </source>
</evidence>
<dbReference type="VEuPathDB" id="ToxoDB:CSUI_006677"/>
<accession>A0A2C6KTA2</accession>
<dbReference type="GeneID" id="94430042"/>
<dbReference type="AlphaFoldDB" id="A0A2C6KTA2"/>
<dbReference type="OrthoDB" id="354328at2759"/>
<feature type="region of interest" description="Disordered" evidence="1">
    <location>
        <begin position="1"/>
        <end position="117"/>
    </location>
</feature>
<dbReference type="Proteomes" id="UP000221165">
    <property type="component" value="Unassembled WGS sequence"/>
</dbReference>
<organism evidence="3 4">
    <name type="scientific">Cystoisospora suis</name>
    <dbReference type="NCBI Taxonomy" id="483139"/>
    <lineage>
        <taxon>Eukaryota</taxon>
        <taxon>Sar</taxon>
        <taxon>Alveolata</taxon>
        <taxon>Apicomplexa</taxon>
        <taxon>Conoidasida</taxon>
        <taxon>Coccidia</taxon>
        <taxon>Eucoccidiorida</taxon>
        <taxon>Eimeriorina</taxon>
        <taxon>Sarcocystidae</taxon>
        <taxon>Cystoisospora</taxon>
    </lineage>
</organism>
<protein>
    <recommendedName>
        <fullName evidence="2">Immune mapped protein 2 N-terminal domain-containing protein</fullName>
    </recommendedName>
</protein>
<gene>
    <name evidence="3" type="ORF">CSUI_006677</name>
</gene>
<evidence type="ECO:0000313" key="4">
    <source>
        <dbReference type="Proteomes" id="UP000221165"/>
    </source>
</evidence>
<dbReference type="InterPro" id="IPR040955">
    <property type="entry name" value="IMP2_N"/>
</dbReference>
<sequence>MAQPVRESSDPFSRLLEVNVKPSTVEPNDQNSIPSPSSSSSSQQVSSSSSLSQKSLEGGDKGGEQDEVKGKQSEKKVKIPEDIEKESGEEKKDKNEKDGGGNMLKLPSTRRRRRSTVVGPDHAGCYLIFDKTQMKWVGQWSSSVLDDAVAFMLPKVKVPQFKFNKKEKVIFQTDRPGITAREERRDFLQGLCLFVKLTKEYQGSFLIISKQDLDERQLKLLGLGEKKELKSFTAEDVFYPASDLIAVAVLPASTISFSGKSMEIPIFAGLAEQEGGFAITFENR</sequence>
<evidence type="ECO:0000259" key="2">
    <source>
        <dbReference type="Pfam" id="PF18590"/>
    </source>
</evidence>
<reference evidence="3 4" key="1">
    <citation type="journal article" date="2017" name="Int. J. Parasitol.">
        <title>The genome of the protozoan parasite Cystoisospora suis and a reverse vaccinology approach to identify vaccine candidates.</title>
        <authorList>
            <person name="Palmieri N."/>
            <person name="Shrestha A."/>
            <person name="Ruttkowski B."/>
            <person name="Beck T."/>
            <person name="Vogl C."/>
            <person name="Tomley F."/>
            <person name="Blake D.P."/>
            <person name="Joachim A."/>
        </authorList>
    </citation>
    <scope>NUCLEOTIDE SEQUENCE [LARGE SCALE GENOMIC DNA]</scope>
    <source>
        <strain evidence="3 4">Wien I</strain>
    </source>
</reference>
<feature type="compositionally biased region" description="Basic and acidic residues" evidence="1">
    <location>
        <begin position="57"/>
        <end position="99"/>
    </location>
</feature>
<evidence type="ECO:0000256" key="1">
    <source>
        <dbReference type="SAM" id="MobiDB-lite"/>
    </source>
</evidence>